<dbReference type="Gene3D" id="1.10.10.10">
    <property type="entry name" value="Winged helix-like DNA-binding domain superfamily/Winged helix DNA-binding domain"/>
    <property type="match status" value="1"/>
</dbReference>
<dbReference type="Pfam" id="PF23559">
    <property type="entry name" value="WHD_DRP"/>
    <property type="match status" value="1"/>
</dbReference>
<evidence type="ECO:0000256" key="1">
    <source>
        <dbReference type="ARBA" id="ARBA00022737"/>
    </source>
</evidence>
<evidence type="ECO:0000313" key="4">
    <source>
        <dbReference type="Proteomes" id="UP001054821"/>
    </source>
</evidence>
<name>A0AAD4ZGV0_PRUDU</name>
<gene>
    <name evidence="3" type="ORF">L3X38_012660</name>
</gene>
<dbReference type="EMBL" id="JAJFAZ020000002">
    <property type="protein sequence ID" value="KAI5344783.1"/>
    <property type="molecule type" value="Genomic_DNA"/>
</dbReference>
<protein>
    <recommendedName>
        <fullName evidence="2">Disease resistance protein winged helix domain-containing protein</fullName>
    </recommendedName>
</protein>
<feature type="domain" description="Disease resistance protein winged helix" evidence="2">
    <location>
        <begin position="1"/>
        <end position="55"/>
    </location>
</feature>
<comment type="caution">
    <text evidence="3">The sequence shown here is derived from an EMBL/GenBank/DDBJ whole genome shotgun (WGS) entry which is preliminary data.</text>
</comment>
<proteinExistence type="predicted"/>
<reference evidence="3 4" key="1">
    <citation type="journal article" date="2022" name="G3 (Bethesda)">
        <title>Whole-genome sequence and methylome profiling of the almond [Prunus dulcis (Mill.) D.A. Webb] cultivar 'Nonpareil'.</title>
        <authorList>
            <person name="D'Amico-Willman K.M."/>
            <person name="Ouma W.Z."/>
            <person name="Meulia T."/>
            <person name="Sideli G.M."/>
            <person name="Gradziel T.M."/>
            <person name="Fresnedo-Ramirez J."/>
        </authorList>
    </citation>
    <scope>NUCLEOTIDE SEQUENCE [LARGE SCALE GENOMIC DNA]</scope>
    <source>
        <strain evidence="3">Clone GOH B32 T37-40</strain>
    </source>
</reference>
<dbReference type="InterPro" id="IPR058922">
    <property type="entry name" value="WHD_DRP"/>
</dbReference>
<organism evidence="3 4">
    <name type="scientific">Prunus dulcis</name>
    <name type="common">Almond</name>
    <name type="synonym">Amygdalus dulcis</name>
    <dbReference type="NCBI Taxonomy" id="3755"/>
    <lineage>
        <taxon>Eukaryota</taxon>
        <taxon>Viridiplantae</taxon>
        <taxon>Streptophyta</taxon>
        <taxon>Embryophyta</taxon>
        <taxon>Tracheophyta</taxon>
        <taxon>Spermatophyta</taxon>
        <taxon>Magnoliopsida</taxon>
        <taxon>eudicotyledons</taxon>
        <taxon>Gunneridae</taxon>
        <taxon>Pentapetalae</taxon>
        <taxon>rosids</taxon>
        <taxon>fabids</taxon>
        <taxon>Rosales</taxon>
        <taxon>Rosaceae</taxon>
        <taxon>Amygdaloideae</taxon>
        <taxon>Amygdaleae</taxon>
        <taxon>Prunus</taxon>
    </lineage>
</organism>
<dbReference type="InterPro" id="IPR036388">
    <property type="entry name" value="WH-like_DNA-bd_sf"/>
</dbReference>
<keyword evidence="4" id="KW-1185">Reference proteome</keyword>
<evidence type="ECO:0000259" key="2">
    <source>
        <dbReference type="Pfam" id="PF23559"/>
    </source>
</evidence>
<keyword evidence="1" id="KW-0677">Repeat</keyword>
<dbReference type="AlphaFoldDB" id="A0AAD4ZGV0"/>
<accession>A0AAD4ZGV0</accession>
<dbReference type="Proteomes" id="UP001054821">
    <property type="component" value="Chromosome 2"/>
</dbReference>
<evidence type="ECO:0000313" key="3">
    <source>
        <dbReference type="EMBL" id="KAI5344783.1"/>
    </source>
</evidence>
<sequence>MAEGLISSTSIDMIEDVSYGCLTELVERCMVQVGKYGSTKKIKTCRLHDLMRDLCLSKGNEENFFDIVNFASTASKAAPIASYGKKK</sequence>